<evidence type="ECO:0000313" key="2">
    <source>
        <dbReference type="EMBL" id="MCL6678937.1"/>
    </source>
</evidence>
<keyword evidence="3" id="KW-1185">Reference proteome</keyword>
<evidence type="ECO:0008006" key="4">
    <source>
        <dbReference type="Google" id="ProtNLM"/>
    </source>
</evidence>
<accession>A0ABT0RF71</accession>
<reference evidence="2" key="1">
    <citation type="submission" date="2022-05" db="EMBL/GenBank/DDBJ databases">
        <authorList>
            <person name="Jo J.-H."/>
            <person name="Im W.-T."/>
        </authorList>
    </citation>
    <scope>NUCLEOTIDE SEQUENCE</scope>
    <source>
        <strain evidence="2">RG327</strain>
    </source>
</reference>
<dbReference type="PROSITE" id="PS51257">
    <property type="entry name" value="PROKAR_LIPOPROTEIN"/>
    <property type="match status" value="1"/>
</dbReference>
<feature type="region of interest" description="Disordered" evidence="1">
    <location>
        <begin position="32"/>
        <end position="54"/>
    </location>
</feature>
<proteinExistence type="predicted"/>
<dbReference type="EMBL" id="JAMGBC010000001">
    <property type="protein sequence ID" value="MCL6678937.1"/>
    <property type="molecule type" value="Genomic_DNA"/>
</dbReference>
<evidence type="ECO:0000313" key="3">
    <source>
        <dbReference type="Proteomes" id="UP001165343"/>
    </source>
</evidence>
<protein>
    <recommendedName>
        <fullName evidence="4">Lipoprotein</fullName>
    </recommendedName>
</protein>
<dbReference type="RefSeq" id="WP_249867862.1">
    <property type="nucleotide sequence ID" value="NZ_JAMGBC010000001.1"/>
</dbReference>
<sequence length="159" mass="16540">MKLFLALIPIAALAACGSGDPVANNAANTSALPEIEQSSPSPSGAAPGQGAPTGNVVTAAVTEIPADIRGRWGLTPRDCTSPLGDAKGLLVINATELRFYESRAVPAGDVQTSANSISGDFAFTGEGQNWTRHVTLEVRDGQLVRTERDPIASFTYVRC</sequence>
<evidence type="ECO:0000256" key="1">
    <source>
        <dbReference type="SAM" id="MobiDB-lite"/>
    </source>
</evidence>
<name>A0ABT0RF71_9SPHN</name>
<dbReference type="Proteomes" id="UP001165343">
    <property type="component" value="Unassembled WGS sequence"/>
</dbReference>
<comment type="caution">
    <text evidence="2">The sequence shown here is derived from an EMBL/GenBank/DDBJ whole genome shotgun (WGS) entry which is preliminary data.</text>
</comment>
<feature type="compositionally biased region" description="Low complexity" evidence="1">
    <location>
        <begin position="37"/>
        <end position="52"/>
    </location>
</feature>
<gene>
    <name evidence="2" type="ORF">LZ519_06350</name>
</gene>
<organism evidence="2 3">
    <name type="scientific">Sphingomonas anseongensis</name>
    <dbReference type="NCBI Taxonomy" id="2908207"/>
    <lineage>
        <taxon>Bacteria</taxon>
        <taxon>Pseudomonadati</taxon>
        <taxon>Pseudomonadota</taxon>
        <taxon>Alphaproteobacteria</taxon>
        <taxon>Sphingomonadales</taxon>
        <taxon>Sphingomonadaceae</taxon>
        <taxon>Sphingomonas</taxon>
    </lineage>
</organism>